<evidence type="ECO:0000313" key="3">
    <source>
        <dbReference type="Proteomes" id="UP000886520"/>
    </source>
</evidence>
<sequence>MINRGPGQSGCRRCSRSRSWGDGSQQRARSQGTRAAHNTANQGGQAESAEALRQQPVVTVAKKARAPEAKS</sequence>
<evidence type="ECO:0000313" key="2">
    <source>
        <dbReference type="EMBL" id="KAI5083540.1"/>
    </source>
</evidence>
<dbReference type="Proteomes" id="UP000886520">
    <property type="component" value="Chromosome 3"/>
</dbReference>
<feature type="region of interest" description="Disordered" evidence="1">
    <location>
        <begin position="1"/>
        <end position="71"/>
    </location>
</feature>
<gene>
    <name evidence="2" type="ORF">GOP47_0003283</name>
</gene>
<reference evidence="2" key="1">
    <citation type="submission" date="2021-01" db="EMBL/GenBank/DDBJ databases">
        <title>Adiantum capillus-veneris genome.</title>
        <authorList>
            <person name="Fang Y."/>
            <person name="Liao Q."/>
        </authorList>
    </citation>
    <scope>NUCLEOTIDE SEQUENCE</scope>
    <source>
        <strain evidence="2">H3</strain>
        <tissue evidence="2">Leaf</tissue>
    </source>
</reference>
<accession>A0A9D4VCI8</accession>
<proteinExistence type="predicted"/>
<feature type="compositionally biased region" description="Low complexity" evidence="1">
    <location>
        <begin position="1"/>
        <end position="24"/>
    </location>
</feature>
<name>A0A9D4VCI8_ADICA</name>
<evidence type="ECO:0000256" key="1">
    <source>
        <dbReference type="SAM" id="MobiDB-lite"/>
    </source>
</evidence>
<dbReference type="AlphaFoldDB" id="A0A9D4VCI8"/>
<keyword evidence="3" id="KW-1185">Reference proteome</keyword>
<protein>
    <submittedName>
        <fullName evidence="2">Uncharacterized protein</fullName>
    </submittedName>
</protein>
<dbReference type="EMBL" id="JABFUD020000002">
    <property type="protein sequence ID" value="KAI5083540.1"/>
    <property type="molecule type" value="Genomic_DNA"/>
</dbReference>
<organism evidence="2 3">
    <name type="scientific">Adiantum capillus-veneris</name>
    <name type="common">Maidenhair fern</name>
    <dbReference type="NCBI Taxonomy" id="13818"/>
    <lineage>
        <taxon>Eukaryota</taxon>
        <taxon>Viridiplantae</taxon>
        <taxon>Streptophyta</taxon>
        <taxon>Embryophyta</taxon>
        <taxon>Tracheophyta</taxon>
        <taxon>Polypodiopsida</taxon>
        <taxon>Polypodiidae</taxon>
        <taxon>Polypodiales</taxon>
        <taxon>Pteridineae</taxon>
        <taxon>Pteridaceae</taxon>
        <taxon>Vittarioideae</taxon>
        <taxon>Adiantum</taxon>
    </lineage>
</organism>
<comment type="caution">
    <text evidence="2">The sequence shown here is derived from an EMBL/GenBank/DDBJ whole genome shotgun (WGS) entry which is preliminary data.</text>
</comment>
<feature type="compositionally biased region" description="Polar residues" evidence="1">
    <location>
        <begin position="25"/>
        <end position="45"/>
    </location>
</feature>